<dbReference type="AlphaFoldDB" id="A0A2J8AHT1"/>
<dbReference type="PANTHER" id="PTHR47992">
    <property type="entry name" value="PROTEIN PHOSPHATASE"/>
    <property type="match status" value="1"/>
</dbReference>
<comment type="caution">
    <text evidence="3">The sequence shown here is derived from an EMBL/GenBank/DDBJ whole genome shotgun (WGS) entry which is preliminary data.</text>
</comment>
<accession>A0A2J8AHT1</accession>
<proteinExistence type="predicted"/>
<evidence type="ECO:0000256" key="1">
    <source>
        <dbReference type="SAM" id="MobiDB-lite"/>
    </source>
</evidence>
<dbReference type="InterPro" id="IPR001932">
    <property type="entry name" value="PPM-type_phosphatase-like_dom"/>
</dbReference>
<dbReference type="CDD" id="cd00143">
    <property type="entry name" value="PP2Cc"/>
    <property type="match status" value="1"/>
</dbReference>
<evidence type="ECO:0000259" key="2">
    <source>
        <dbReference type="PROSITE" id="PS51746"/>
    </source>
</evidence>
<dbReference type="EMBL" id="PGGS01000015">
    <property type="protein sequence ID" value="PNH12069.1"/>
    <property type="molecule type" value="Genomic_DNA"/>
</dbReference>
<feature type="domain" description="PPM-type phosphatase" evidence="2">
    <location>
        <begin position="1"/>
        <end position="258"/>
    </location>
</feature>
<dbReference type="PROSITE" id="PS51746">
    <property type="entry name" value="PPM_2"/>
    <property type="match status" value="1"/>
</dbReference>
<organism evidence="3 4">
    <name type="scientific">Tetrabaena socialis</name>
    <dbReference type="NCBI Taxonomy" id="47790"/>
    <lineage>
        <taxon>Eukaryota</taxon>
        <taxon>Viridiplantae</taxon>
        <taxon>Chlorophyta</taxon>
        <taxon>core chlorophytes</taxon>
        <taxon>Chlorophyceae</taxon>
        <taxon>CS clade</taxon>
        <taxon>Chlamydomonadales</taxon>
        <taxon>Tetrabaenaceae</taxon>
        <taxon>Tetrabaena</taxon>
    </lineage>
</organism>
<dbReference type="Pfam" id="PF00481">
    <property type="entry name" value="PP2C"/>
    <property type="match status" value="1"/>
</dbReference>
<keyword evidence="4" id="KW-1185">Reference proteome</keyword>
<gene>
    <name evidence="3" type="ORF">TSOC_001007</name>
</gene>
<protein>
    <recommendedName>
        <fullName evidence="2">PPM-type phosphatase domain-containing protein</fullName>
    </recommendedName>
</protein>
<dbReference type="SUPFAM" id="SSF81606">
    <property type="entry name" value="PP2C-like"/>
    <property type="match status" value="1"/>
</dbReference>
<reference evidence="3 4" key="1">
    <citation type="journal article" date="2017" name="Mol. Biol. Evol.">
        <title>The 4-celled Tetrabaena socialis nuclear genome reveals the essential components for genetic control of cell number at the origin of multicellularity in the volvocine lineage.</title>
        <authorList>
            <person name="Featherston J."/>
            <person name="Arakaki Y."/>
            <person name="Hanschen E.R."/>
            <person name="Ferris P.J."/>
            <person name="Michod R.E."/>
            <person name="Olson B.J.S.C."/>
            <person name="Nozaki H."/>
            <person name="Durand P.M."/>
        </authorList>
    </citation>
    <scope>NUCLEOTIDE SEQUENCE [LARGE SCALE GENOMIC DNA]</scope>
    <source>
        <strain evidence="3 4">NIES-571</strain>
    </source>
</reference>
<dbReference type="Proteomes" id="UP000236333">
    <property type="component" value="Unassembled WGS sequence"/>
</dbReference>
<feature type="region of interest" description="Disordered" evidence="1">
    <location>
        <begin position="269"/>
        <end position="290"/>
    </location>
</feature>
<evidence type="ECO:0000313" key="3">
    <source>
        <dbReference type="EMBL" id="PNH12069.1"/>
    </source>
</evidence>
<dbReference type="Gene3D" id="3.60.40.10">
    <property type="entry name" value="PPM-type phosphatase domain"/>
    <property type="match status" value="1"/>
</dbReference>
<name>A0A2J8AHT1_9CHLO</name>
<dbReference type="SMART" id="SM00332">
    <property type="entry name" value="PP2Cc"/>
    <property type="match status" value="1"/>
</dbReference>
<sequence length="319" mass="34014">MLDAQEALFFGAFDGHGQNGGTVAALAAGRLPALVQQELNQGRSSEEALSSSFAGAHQFLLQQPGLDCSMSGCTAVVALLADDVLFVANAGDSRAIIGRFEGANTVAAYELSNDHSPCLMHEANRVLASGGRIAPFQLNGKRVGPPRVWERGADRPGLCITRSLGDTMAKRIGVTHTPELCRFPLTVDDRYLVLVSDGITEFLGSQDIIEKVHAWASVGTTPDDVARRLVREARLRWKAQDDGAEGIIDDCTALVAYLVYDPVEAPPEEARATASAKGRGKRGLREQGQQAAGARTWGQWAASRAPWVPWSAAQLGLLG</sequence>
<dbReference type="InterPro" id="IPR015655">
    <property type="entry name" value="PP2C"/>
</dbReference>
<evidence type="ECO:0000313" key="4">
    <source>
        <dbReference type="Proteomes" id="UP000236333"/>
    </source>
</evidence>
<dbReference type="InterPro" id="IPR036457">
    <property type="entry name" value="PPM-type-like_dom_sf"/>
</dbReference>
<dbReference type="GO" id="GO:0004722">
    <property type="term" value="F:protein serine/threonine phosphatase activity"/>
    <property type="evidence" value="ECO:0007669"/>
    <property type="project" value="InterPro"/>
</dbReference>
<dbReference type="OrthoDB" id="10264738at2759"/>